<accession>A0A2P8HE50</accession>
<dbReference type="InterPro" id="IPR001647">
    <property type="entry name" value="HTH_TetR"/>
</dbReference>
<dbReference type="InterPro" id="IPR009057">
    <property type="entry name" value="Homeodomain-like_sf"/>
</dbReference>
<keyword evidence="5" id="KW-1185">Reference proteome</keyword>
<protein>
    <submittedName>
        <fullName evidence="4">TetR family transcriptional regulator</fullName>
    </submittedName>
</protein>
<comment type="caution">
    <text evidence="4">The sequence shown here is derived from an EMBL/GenBank/DDBJ whole genome shotgun (WGS) entry which is preliminary data.</text>
</comment>
<organism evidence="4 5">
    <name type="scientific">Salsuginibacillus halophilus</name>
    <dbReference type="NCBI Taxonomy" id="517424"/>
    <lineage>
        <taxon>Bacteria</taxon>
        <taxon>Bacillati</taxon>
        <taxon>Bacillota</taxon>
        <taxon>Bacilli</taxon>
        <taxon>Bacillales</taxon>
        <taxon>Bacillaceae</taxon>
        <taxon>Salsuginibacillus</taxon>
    </lineage>
</organism>
<reference evidence="4 5" key="1">
    <citation type="submission" date="2018-03" db="EMBL/GenBank/DDBJ databases">
        <title>Genomic Encyclopedia of Type Strains, Phase III (KMG-III): the genomes of soil and plant-associated and newly described type strains.</title>
        <authorList>
            <person name="Whitman W."/>
        </authorList>
    </citation>
    <scope>NUCLEOTIDE SEQUENCE [LARGE SCALE GENOMIC DNA]</scope>
    <source>
        <strain evidence="4 5">CGMCC 1.07653</strain>
    </source>
</reference>
<dbReference type="OrthoDB" id="9812484at2"/>
<dbReference type="Pfam" id="PF00440">
    <property type="entry name" value="TetR_N"/>
    <property type="match status" value="1"/>
</dbReference>
<dbReference type="Gene3D" id="1.10.357.10">
    <property type="entry name" value="Tetracycline Repressor, domain 2"/>
    <property type="match status" value="1"/>
</dbReference>
<dbReference type="PANTHER" id="PTHR30055">
    <property type="entry name" value="HTH-TYPE TRANSCRIPTIONAL REGULATOR RUTR"/>
    <property type="match status" value="1"/>
</dbReference>
<dbReference type="InterPro" id="IPR050109">
    <property type="entry name" value="HTH-type_TetR-like_transc_reg"/>
</dbReference>
<dbReference type="PRINTS" id="PR00455">
    <property type="entry name" value="HTHTETR"/>
</dbReference>
<evidence type="ECO:0000313" key="4">
    <source>
        <dbReference type="EMBL" id="PSL44475.1"/>
    </source>
</evidence>
<feature type="DNA-binding region" description="H-T-H motif" evidence="2">
    <location>
        <begin position="28"/>
        <end position="47"/>
    </location>
</feature>
<evidence type="ECO:0000256" key="2">
    <source>
        <dbReference type="PROSITE-ProRule" id="PRU00335"/>
    </source>
</evidence>
<dbReference type="SUPFAM" id="SSF46689">
    <property type="entry name" value="Homeodomain-like"/>
    <property type="match status" value="1"/>
</dbReference>
<proteinExistence type="predicted"/>
<evidence type="ECO:0000313" key="5">
    <source>
        <dbReference type="Proteomes" id="UP000242310"/>
    </source>
</evidence>
<dbReference type="PROSITE" id="PS50977">
    <property type="entry name" value="HTH_TETR_2"/>
    <property type="match status" value="1"/>
</dbReference>
<dbReference type="RefSeq" id="WP_106588949.1">
    <property type="nucleotide sequence ID" value="NZ_PYAV01000008.1"/>
</dbReference>
<dbReference type="Gene3D" id="1.10.10.60">
    <property type="entry name" value="Homeodomain-like"/>
    <property type="match status" value="1"/>
</dbReference>
<dbReference type="GO" id="GO:0006355">
    <property type="term" value="P:regulation of DNA-templated transcription"/>
    <property type="evidence" value="ECO:0007669"/>
    <property type="project" value="UniProtKB-ARBA"/>
</dbReference>
<dbReference type="PANTHER" id="PTHR30055:SF232">
    <property type="entry name" value="TRANSCRIPTIONAL REGULATOR, TETR FAMILY"/>
    <property type="match status" value="1"/>
</dbReference>
<name>A0A2P8HE50_9BACI</name>
<dbReference type="InterPro" id="IPR036271">
    <property type="entry name" value="Tet_transcr_reg_TetR-rel_C_sf"/>
</dbReference>
<sequence length="198" mass="22760">MMDHESRRHSVLRAGRHCFTVYGYQKTTMEAVAKAAGVGKGSVYLEYPSKETLFTSILQQVVEEMNEAAERQIQQNCSPETNLQRVLHELLRFKAEQQLLLRLAEEAKHSKSAKAEEGLAFVENQIVTFVQARIERLIERGIIKQVDPEMTSFVMYKLYTALVSDWEMRREPLSTEAVAEAFQLYMLEGLLKPEEHHG</sequence>
<evidence type="ECO:0000256" key="1">
    <source>
        <dbReference type="ARBA" id="ARBA00023125"/>
    </source>
</evidence>
<dbReference type="Proteomes" id="UP000242310">
    <property type="component" value="Unassembled WGS sequence"/>
</dbReference>
<dbReference type="GO" id="GO:0003677">
    <property type="term" value="F:DNA binding"/>
    <property type="evidence" value="ECO:0007669"/>
    <property type="project" value="UniProtKB-UniRule"/>
</dbReference>
<feature type="domain" description="HTH tetR-type" evidence="3">
    <location>
        <begin position="5"/>
        <end position="65"/>
    </location>
</feature>
<dbReference type="SUPFAM" id="SSF48498">
    <property type="entry name" value="Tetracyclin repressor-like, C-terminal domain"/>
    <property type="match status" value="1"/>
</dbReference>
<evidence type="ECO:0000259" key="3">
    <source>
        <dbReference type="PROSITE" id="PS50977"/>
    </source>
</evidence>
<dbReference type="AlphaFoldDB" id="A0A2P8HE50"/>
<dbReference type="EMBL" id="PYAV01000008">
    <property type="protein sequence ID" value="PSL44475.1"/>
    <property type="molecule type" value="Genomic_DNA"/>
</dbReference>
<gene>
    <name evidence="4" type="ORF">B0H94_10886</name>
</gene>
<keyword evidence="1 2" id="KW-0238">DNA-binding</keyword>